<organism evidence="2 3">
    <name type="scientific">Pyrenophora tritici-repentis (strain Pt-1C-BFP)</name>
    <name type="common">Wheat tan spot fungus</name>
    <name type="synonym">Drechslera tritici-repentis</name>
    <dbReference type="NCBI Taxonomy" id="426418"/>
    <lineage>
        <taxon>Eukaryota</taxon>
        <taxon>Fungi</taxon>
        <taxon>Dikarya</taxon>
        <taxon>Ascomycota</taxon>
        <taxon>Pezizomycotina</taxon>
        <taxon>Dothideomycetes</taxon>
        <taxon>Pleosporomycetidae</taxon>
        <taxon>Pleosporales</taxon>
        <taxon>Pleosporineae</taxon>
        <taxon>Pleosporaceae</taxon>
        <taxon>Pyrenophora</taxon>
    </lineage>
</organism>
<dbReference type="HOGENOM" id="CLU_2278871_0_0_1"/>
<reference evidence="3" key="1">
    <citation type="journal article" date="2013" name="G3 (Bethesda)">
        <title>Comparative genomics of a plant-pathogenic fungus, Pyrenophora tritici-repentis, reveals transduplication and the impact of repeat elements on pathogenicity and population divergence.</title>
        <authorList>
            <person name="Manning V.A."/>
            <person name="Pandelova I."/>
            <person name="Dhillon B."/>
            <person name="Wilhelm L.J."/>
            <person name="Goodwin S.B."/>
            <person name="Berlin A.M."/>
            <person name="Figueroa M."/>
            <person name="Freitag M."/>
            <person name="Hane J.K."/>
            <person name="Henrissat B."/>
            <person name="Holman W.H."/>
            <person name="Kodira C.D."/>
            <person name="Martin J."/>
            <person name="Oliver R.P."/>
            <person name="Robbertse B."/>
            <person name="Schackwitz W."/>
            <person name="Schwartz D.C."/>
            <person name="Spatafora J.W."/>
            <person name="Turgeon B.G."/>
            <person name="Yandava C."/>
            <person name="Young S."/>
            <person name="Zhou S."/>
            <person name="Zeng Q."/>
            <person name="Grigoriev I.V."/>
            <person name="Ma L.-J."/>
            <person name="Ciuffetti L.M."/>
        </authorList>
    </citation>
    <scope>NUCLEOTIDE SEQUENCE [LARGE SCALE GENOMIC DNA]</scope>
    <source>
        <strain evidence="3">Pt-1C-BFP</strain>
    </source>
</reference>
<dbReference type="Proteomes" id="UP000001471">
    <property type="component" value="Unassembled WGS sequence"/>
</dbReference>
<proteinExistence type="predicted"/>
<evidence type="ECO:0000313" key="2">
    <source>
        <dbReference type="EMBL" id="EDU46073.1"/>
    </source>
</evidence>
<protein>
    <submittedName>
        <fullName evidence="2">Uncharacterized protein</fullName>
    </submittedName>
</protein>
<evidence type="ECO:0000256" key="1">
    <source>
        <dbReference type="SAM" id="MobiDB-lite"/>
    </source>
</evidence>
<name>B2WPK7_PYRTR</name>
<gene>
    <name evidence="2" type="ORF">PTRG_11958</name>
</gene>
<dbReference type="AlphaFoldDB" id="B2WPK7"/>
<dbReference type="InParanoid" id="B2WPK7"/>
<sequence length="102" mass="11041">MALSPTCKAKGDALGTQKTEDEENGCLEWFWGCIGWTKPWKATLERRPNPSDRLSFGYAGTSQSIGLSTKASVADSSASSDALARHIIAGMKVVKRFALFQT</sequence>
<accession>B2WPK7</accession>
<dbReference type="EMBL" id="DS231637">
    <property type="protein sequence ID" value="EDU46073.1"/>
    <property type="molecule type" value="Genomic_DNA"/>
</dbReference>
<evidence type="ECO:0000313" key="3">
    <source>
        <dbReference type="Proteomes" id="UP000001471"/>
    </source>
</evidence>
<feature type="region of interest" description="Disordered" evidence="1">
    <location>
        <begin position="1"/>
        <end position="21"/>
    </location>
</feature>